<dbReference type="AlphaFoldDB" id="A0A0E9V8Z3"/>
<evidence type="ECO:0000313" key="1">
    <source>
        <dbReference type="EMBL" id="JAH74579.1"/>
    </source>
</evidence>
<dbReference type="EMBL" id="GBXM01033998">
    <property type="protein sequence ID" value="JAH74579.1"/>
    <property type="molecule type" value="Transcribed_RNA"/>
</dbReference>
<dbReference type="EMBL" id="GBXM01056190">
    <property type="protein sequence ID" value="JAH52387.1"/>
    <property type="molecule type" value="Transcribed_RNA"/>
</dbReference>
<reference evidence="1" key="2">
    <citation type="journal article" date="2015" name="Fish Shellfish Immunol.">
        <title>Early steps in the European eel (Anguilla anguilla)-Vibrio vulnificus interaction in the gills: Role of the RtxA13 toxin.</title>
        <authorList>
            <person name="Callol A."/>
            <person name="Pajuelo D."/>
            <person name="Ebbesson L."/>
            <person name="Teles M."/>
            <person name="MacKenzie S."/>
            <person name="Amaro C."/>
        </authorList>
    </citation>
    <scope>NUCLEOTIDE SEQUENCE</scope>
</reference>
<accession>A0A0E9V8Z3</accession>
<proteinExistence type="predicted"/>
<name>A0A0E9V8Z3_ANGAN</name>
<organism evidence="1">
    <name type="scientific">Anguilla anguilla</name>
    <name type="common">European freshwater eel</name>
    <name type="synonym">Muraena anguilla</name>
    <dbReference type="NCBI Taxonomy" id="7936"/>
    <lineage>
        <taxon>Eukaryota</taxon>
        <taxon>Metazoa</taxon>
        <taxon>Chordata</taxon>
        <taxon>Craniata</taxon>
        <taxon>Vertebrata</taxon>
        <taxon>Euteleostomi</taxon>
        <taxon>Actinopterygii</taxon>
        <taxon>Neopterygii</taxon>
        <taxon>Teleostei</taxon>
        <taxon>Anguilliformes</taxon>
        <taxon>Anguillidae</taxon>
        <taxon>Anguilla</taxon>
    </lineage>
</organism>
<sequence length="20" mass="2459">MKDLARFTIYIKKLLNKLHL</sequence>
<reference evidence="1" key="1">
    <citation type="submission" date="2014-11" db="EMBL/GenBank/DDBJ databases">
        <authorList>
            <person name="Amaro Gonzalez C."/>
        </authorList>
    </citation>
    <scope>NUCLEOTIDE SEQUENCE</scope>
</reference>
<protein>
    <submittedName>
        <fullName evidence="1">Uncharacterized protein</fullName>
    </submittedName>
</protein>